<dbReference type="SUPFAM" id="SSF46785">
    <property type="entry name" value="Winged helix' DNA-binding domain"/>
    <property type="match status" value="2"/>
</dbReference>
<feature type="coiled-coil region" evidence="5">
    <location>
        <begin position="200"/>
        <end position="227"/>
    </location>
</feature>
<evidence type="ECO:0000256" key="3">
    <source>
        <dbReference type="ARBA" id="ARBA00022829"/>
    </source>
</evidence>
<dbReference type="AlphaFoldDB" id="A0A3B0VYI6"/>
<keyword evidence="2" id="KW-0132">Cell division</keyword>
<evidence type="ECO:0000256" key="4">
    <source>
        <dbReference type="ARBA" id="ARBA00023306"/>
    </source>
</evidence>
<dbReference type="EMBL" id="UOEZ01000053">
    <property type="protein sequence ID" value="VAW37336.1"/>
    <property type="molecule type" value="Genomic_DNA"/>
</dbReference>
<dbReference type="InterPro" id="IPR005234">
    <property type="entry name" value="ScpB_csome_segregation"/>
</dbReference>
<keyword evidence="5" id="KW-0175">Coiled coil</keyword>
<dbReference type="Gene3D" id="1.10.10.10">
    <property type="entry name" value="Winged helix-like DNA-binding domain superfamily/Winged helix DNA-binding domain"/>
    <property type="match status" value="2"/>
</dbReference>
<organism evidence="7">
    <name type="scientific">hydrothermal vent metagenome</name>
    <dbReference type="NCBI Taxonomy" id="652676"/>
    <lineage>
        <taxon>unclassified sequences</taxon>
        <taxon>metagenomes</taxon>
        <taxon>ecological metagenomes</taxon>
    </lineage>
</organism>
<proteinExistence type="predicted"/>
<dbReference type="InterPro" id="IPR036390">
    <property type="entry name" value="WH_DNA-bd_sf"/>
</dbReference>
<name>A0A3B0VYI6_9ZZZZ</name>
<sequence length="318" mass="34301">MDRNALKPVIEAVIFSADSPMSFERIAGVMESEDRDELRAALKELVEDYQDTGRGIYIEEVAGGFQLRTRAEHAPWIRRLFKIGVQRVSRAALETLSIVAYRQPLTRAELEEIRGVDSAGVLRTLLEKRLVKIVGRQDAPGRPVVYGTTKEFLETFSLKDLSSLPTLKEIESLEEEIAGSEFVQGELGEYVASGIVEIDASEAEAALEQAAAEADALVKSQKRSEDEARAIEAATLAGRGGVQGEENGVNSTGKEHDGTEEDSAEARSQSPEGANSGEAEETGCGEEGAEQEPCESEETGSEAAEPEEDEGSGEPEPV</sequence>
<dbReference type="GO" id="GO:0051301">
    <property type="term" value="P:cell division"/>
    <property type="evidence" value="ECO:0007669"/>
    <property type="project" value="UniProtKB-KW"/>
</dbReference>
<feature type="region of interest" description="Disordered" evidence="6">
    <location>
        <begin position="234"/>
        <end position="318"/>
    </location>
</feature>
<gene>
    <name evidence="7" type="ORF">MNBD_DELTA02-1037</name>
</gene>
<keyword evidence="4" id="KW-0131">Cell cycle</keyword>
<dbReference type="GO" id="GO:0051304">
    <property type="term" value="P:chromosome separation"/>
    <property type="evidence" value="ECO:0007669"/>
    <property type="project" value="InterPro"/>
</dbReference>
<dbReference type="PANTHER" id="PTHR34298:SF2">
    <property type="entry name" value="SEGREGATION AND CONDENSATION PROTEIN B"/>
    <property type="match status" value="1"/>
</dbReference>
<feature type="compositionally biased region" description="Acidic residues" evidence="6">
    <location>
        <begin position="278"/>
        <end position="318"/>
    </location>
</feature>
<reference evidence="7" key="1">
    <citation type="submission" date="2018-06" db="EMBL/GenBank/DDBJ databases">
        <authorList>
            <person name="Zhirakovskaya E."/>
        </authorList>
    </citation>
    <scope>NUCLEOTIDE SEQUENCE</scope>
</reference>
<evidence type="ECO:0000256" key="6">
    <source>
        <dbReference type="SAM" id="MobiDB-lite"/>
    </source>
</evidence>
<keyword evidence="3" id="KW-0159">Chromosome partition</keyword>
<evidence type="ECO:0000313" key="7">
    <source>
        <dbReference type="EMBL" id="VAW37336.1"/>
    </source>
</evidence>
<keyword evidence="1" id="KW-0963">Cytoplasm</keyword>
<evidence type="ECO:0000256" key="2">
    <source>
        <dbReference type="ARBA" id="ARBA00022618"/>
    </source>
</evidence>
<evidence type="ECO:0000256" key="5">
    <source>
        <dbReference type="SAM" id="Coils"/>
    </source>
</evidence>
<protein>
    <submittedName>
        <fullName evidence="7">Segregation and condensation protein B</fullName>
    </submittedName>
</protein>
<accession>A0A3B0VYI6</accession>
<dbReference type="InterPro" id="IPR036388">
    <property type="entry name" value="WH-like_DNA-bd_sf"/>
</dbReference>
<dbReference type="PANTHER" id="PTHR34298">
    <property type="entry name" value="SEGREGATION AND CONDENSATION PROTEIN B"/>
    <property type="match status" value="1"/>
</dbReference>
<evidence type="ECO:0000256" key="1">
    <source>
        <dbReference type="ARBA" id="ARBA00022490"/>
    </source>
</evidence>
<dbReference type="Pfam" id="PF04079">
    <property type="entry name" value="SMC_ScpB"/>
    <property type="match status" value="1"/>
</dbReference>
<dbReference type="NCBIfam" id="TIGR00281">
    <property type="entry name" value="SMC-Scp complex subunit ScpB"/>
    <property type="match status" value="1"/>
</dbReference>